<organism evidence="3 4">
    <name type="scientific">Eiseniibacteriota bacterium</name>
    <dbReference type="NCBI Taxonomy" id="2212470"/>
    <lineage>
        <taxon>Bacteria</taxon>
        <taxon>Candidatus Eiseniibacteriota</taxon>
    </lineage>
</organism>
<proteinExistence type="predicted"/>
<keyword evidence="3" id="KW-0067">ATP-binding</keyword>
<dbReference type="AlphaFoldDB" id="A0A933SEK6"/>
<dbReference type="PANTHER" id="PTHR35526:SF3">
    <property type="entry name" value="ANTI-SIGMA-F FACTOR RSBW"/>
    <property type="match status" value="1"/>
</dbReference>
<sequence length="139" mass="15522">MSLPSRLELLSVLDRVSLSVCERMGFDEDTTTQVGMGVVEAGTNAVQHGHKRDASLNFEIEFHMYPDKLEIHVYDRGKGFDMQRVVPDVTTPEHLFDMRGRGIFIMRSCCDDVTFSFSDAGTHCVLVKNRPAGRIAADA</sequence>
<dbReference type="GO" id="GO:0005524">
    <property type="term" value="F:ATP binding"/>
    <property type="evidence" value="ECO:0007669"/>
    <property type="project" value="UniProtKB-KW"/>
</dbReference>
<comment type="caution">
    <text evidence="3">The sequence shown here is derived from an EMBL/GenBank/DDBJ whole genome shotgun (WGS) entry which is preliminary data.</text>
</comment>
<gene>
    <name evidence="3" type="ORF">HZA61_15830</name>
</gene>
<reference evidence="3" key="1">
    <citation type="submission" date="2020-07" db="EMBL/GenBank/DDBJ databases">
        <title>Huge and variable diversity of episymbiotic CPR bacteria and DPANN archaea in groundwater ecosystems.</title>
        <authorList>
            <person name="He C.Y."/>
            <person name="Keren R."/>
            <person name="Whittaker M."/>
            <person name="Farag I.F."/>
            <person name="Doudna J."/>
            <person name="Cate J.H.D."/>
            <person name="Banfield J.F."/>
        </authorList>
    </citation>
    <scope>NUCLEOTIDE SEQUENCE</scope>
    <source>
        <strain evidence="3">NC_groundwater_1813_Pr3_B-0.1um_71_17</strain>
    </source>
</reference>
<dbReference type="InterPro" id="IPR036890">
    <property type="entry name" value="HATPase_C_sf"/>
</dbReference>
<evidence type="ECO:0000259" key="2">
    <source>
        <dbReference type="Pfam" id="PF13581"/>
    </source>
</evidence>
<dbReference type="EMBL" id="JACRIW010000113">
    <property type="protein sequence ID" value="MBI5170959.1"/>
    <property type="molecule type" value="Genomic_DNA"/>
</dbReference>
<name>A0A933SEK6_UNCEI</name>
<evidence type="ECO:0000313" key="3">
    <source>
        <dbReference type="EMBL" id="MBI5170959.1"/>
    </source>
</evidence>
<dbReference type="CDD" id="cd16936">
    <property type="entry name" value="HATPase_RsbW-like"/>
    <property type="match status" value="1"/>
</dbReference>
<dbReference type="Pfam" id="PF13581">
    <property type="entry name" value="HATPase_c_2"/>
    <property type="match status" value="1"/>
</dbReference>
<keyword evidence="1" id="KW-0418">Kinase</keyword>
<dbReference type="InterPro" id="IPR003594">
    <property type="entry name" value="HATPase_dom"/>
</dbReference>
<protein>
    <submittedName>
        <fullName evidence="3">ATP-binding protein</fullName>
    </submittedName>
</protein>
<keyword evidence="1" id="KW-0723">Serine/threonine-protein kinase</keyword>
<keyword evidence="1" id="KW-0808">Transferase</keyword>
<dbReference type="SUPFAM" id="SSF55874">
    <property type="entry name" value="ATPase domain of HSP90 chaperone/DNA topoisomerase II/histidine kinase"/>
    <property type="match status" value="1"/>
</dbReference>
<dbReference type="GO" id="GO:0004674">
    <property type="term" value="F:protein serine/threonine kinase activity"/>
    <property type="evidence" value="ECO:0007669"/>
    <property type="project" value="UniProtKB-KW"/>
</dbReference>
<dbReference type="PANTHER" id="PTHR35526">
    <property type="entry name" value="ANTI-SIGMA-F FACTOR RSBW-RELATED"/>
    <property type="match status" value="1"/>
</dbReference>
<accession>A0A933SEK6</accession>
<keyword evidence="3" id="KW-0547">Nucleotide-binding</keyword>
<dbReference type="InterPro" id="IPR050267">
    <property type="entry name" value="Anti-sigma-factor_SerPK"/>
</dbReference>
<dbReference type="Proteomes" id="UP000696931">
    <property type="component" value="Unassembled WGS sequence"/>
</dbReference>
<evidence type="ECO:0000313" key="4">
    <source>
        <dbReference type="Proteomes" id="UP000696931"/>
    </source>
</evidence>
<feature type="domain" description="Histidine kinase/HSP90-like ATPase" evidence="2">
    <location>
        <begin position="3"/>
        <end position="127"/>
    </location>
</feature>
<evidence type="ECO:0000256" key="1">
    <source>
        <dbReference type="ARBA" id="ARBA00022527"/>
    </source>
</evidence>
<dbReference type="Gene3D" id="3.30.565.10">
    <property type="entry name" value="Histidine kinase-like ATPase, C-terminal domain"/>
    <property type="match status" value="1"/>
</dbReference>